<name>A0A4Y7Q8L5_9AGAM</name>
<proteinExistence type="predicted"/>
<dbReference type="VEuPathDB" id="FungiDB:BD410DRAFT_786705"/>
<gene>
    <name evidence="1" type="ORF">BD410DRAFT_786705</name>
</gene>
<dbReference type="OrthoDB" id="2893272at2759"/>
<sequence length="500" mass="56354">MLLHYKLELEVAGMVDGLESAPFTIEERMNRLKTYQNNWQQLKWSKEGRVSFSEEFSGLTGQRIWAISGDLIAFGLTSRLPATTTLAVRSLNCLTENGTACDSKLDFGCYTRGIVIDSTQNLLVLISEHGSLNSFGDEYEVRIHDLFTGNVHPKATNGNPRHRPSSCSMARSRTQYSVLVWNNYVGVLCHEYHTDISMEPAEICIWDWYTGEVKMHLIDCIASFAFVSDRHALLGAPPMPDDRSPLLLVADFHEPNRCCVVSALLLPKLSQFTVIAMMRLHTNGSWISGSSDSSPPFRSSPENQVIVMALELEVSDPIAYGWQIALFVPWSLVQSFLNAEIQNRAVSFKECSKWAIPWDSWGPHGARMMKMNGGLTRCYRTYGSRCIFTTMRWTGYRASRHIVVYDFNQLLIKRALHGVSLQPMAHDLVEGNGPEIVTNPTTMETLRTDTMETAFDEIITTALPYTMVLGKELTSHVDVPVLTQDHIVVINARGFDVYYF</sequence>
<dbReference type="Proteomes" id="UP000294933">
    <property type="component" value="Unassembled WGS sequence"/>
</dbReference>
<organism evidence="1 2">
    <name type="scientific">Rickenella mellea</name>
    <dbReference type="NCBI Taxonomy" id="50990"/>
    <lineage>
        <taxon>Eukaryota</taxon>
        <taxon>Fungi</taxon>
        <taxon>Dikarya</taxon>
        <taxon>Basidiomycota</taxon>
        <taxon>Agaricomycotina</taxon>
        <taxon>Agaricomycetes</taxon>
        <taxon>Hymenochaetales</taxon>
        <taxon>Rickenellaceae</taxon>
        <taxon>Rickenella</taxon>
    </lineage>
</organism>
<accession>A0A4Y7Q8L5</accession>
<reference evidence="1 2" key="1">
    <citation type="submission" date="2018-06" db="EMBL/GenBank/DDBJ databases">
        <title>A transcriptomic atlas of mushroom development highlights an independent origin of complex multicellularity.</title>
        <authorList>
            <consortium name="DOE Joint Genome Institute"/>
            <person name="Krizsan K."/>
            <person name="Almasi E."/>
            <person name="Merenyi Z."/>
            <person name="Sahu N."/>
            <person name="Viragh M."/>
            <person name="Koszo T."/>
            <person name="Mondo S."/>
            <person name="Kiss B."/>
            <person name="Balint B."/>
            <person name="Kues U."/>
            <person name="Barry K."/>
            <person name="Hegedus J.C."/>
            <person name="Henrissat B."/>
            <person name="Johnson J."/>
            <person name="Lipzen A."/>
            <person name="Ohm R."/>
            <person name="Nagy I."/>
            <person name="Pangilinan J."/>
            <person name="Yan J."/>
            <person name="Xiong Y."/>
            <person name="Grigoriev I.V."/>
            <person name="Hibbett D.S."/>
            <person name="Nagy L.G."/>
        </authorList>
    </citation>
    <scope>NUCLEOTIDE SEQUENCE [LARGE SCALE GENOMIC DNA]</scope>
    <source>
        <strain evidence="1 2">SZMC22713</strain>
    </source>
</reference>
<evidence type="ECO:0000313" key="1">
    <source>
        <dbReference type="EMBL" id="TDL23997.1"/>
    </source>
</evidence>
<evidence type="ECO:0000313" key="2">
    <source>
        <dbReference type="Proteomes" id="UP000294933"/>
    </source>
</evidence>
<keyword evidence="2" id="KW-1185">Reference proteome</keyword>
<dbReference type="AlphaFoldDB" id="A0A4Y7Q8L5"/>
<protein>
    <submittedName>
        <fullName evidence="1">Uncharacterized protein</fullName>
    </submittedName>
</protein>
<dbReference type="EMBL" id="ML170168">
    <property type="protein sequence ID" value="TDL23997.1"/>
    <property type="molecule type" value="Genomic_DNA"/>
</dbReference>
<dbReference type="STRING" id="50990.A0A4Y7Q8L5"/>